<dbReference type="Proteomes" id="UP001272097">
    <property type="component" value="Unassembled WGS sequence"/>
</dbReference>
<dbReference type="PANTHER" id="PTHR43172">
    <property type="entry name" value="ADENYLOSUCCINATE LYASE"/>
    <property type="match status" value="1"/>
</dbReference>
<proteinExistence type="predicted"/>
<organism evidence="1 2">
    <name type="scientific">Mesorhizobium australafricanum</name>
    <dbReference type="NCBI Taxonomy" id="3072311"/>
    <lineage>
        <taxon>Bacteria</taxon>
        <taxon>Pseudomonadati</taxon>
        <taxon>Pseudomonadota</taxon>
        <taxon>Alphaproteobacteria</taxon>
        <taxon>Hyphomicrobiales</taxon>
        <taxon>Phyllobacteriaceae</taxon>
        <taxon>Mesorhizobium</taxon>
    </lineage>
</organism>
<sequence>MSFSALDSALLGPLFATGAMRAVFSDEARLAALLKVEAALARTEAEFGLAPPSLEPAIESIEPDAFDMATLGERTAIAGVPVIPFVKALQGKLPSELEPYLHKGATTQDIADTGLVLQLRDALDLVAADLEAAS</sequence>
<gene>
    <name evidence="1" type="ORF">RFM51_05085</name>
</gene>
<evidence type="ECO:0000313" key="1">
    <source>
        <dbReference type="EMBL" id="MDX8438957.1"/>
    </source>
</evidence>
<dbReference type="InterPro" id="IPR008948">
    <property type="entry name" value="L-Aspartase-like"/>
</dbReference>
<dbReference type="RefSeq" id="WP_320212855.1">
    <property type="nucleotide sequence ID" value="NZ_JAVIIS010000005.1"/>
</dbReference>
<dbReference type="EMBL" id="JAVIIS010000005">
    <property type="protein sequence ID" value="MDX8438957.1"/>
    <property type="molecule type" value="Genomic_DNA"/>
</dbReference>
<dbReference type="Gene3D" id="1.20.200.10">
    <property type="entry name" value="Fumarase/aspartase (Central domain)"/>
    <property type="match status" value="1"/>
</dbReference>
<name>A0ABU4WSC8_9HYPH</name>
<protein>
    <recommendedName>
        <fullName evidence="3">3-carboxy-cis,cis-muconate cycloisomerase</fullName>
    </recommendedName>
</protein>
<accession>A0ABU4WSC8</accession>
<evidence type="ECO:0008006" key="3">
    <source>
        <dbReference type="Google" id="ProtNLM"/>
    </source>
</evidence>
<dbReference type="PANTHER" id="PTHR43172:SF2">
    <property type="entry name" value="ADENYLOSUCCINATE LYASE C-TERMINAL DOMAIN-CONTAINING PROTEIN"/>
    <property type="match status" value="1"/>
</dbReference>
<evidence type="ECO:0000313" key="2">
    <source>
        <dbReference type="Proteomes" id="UP001272097"/>
    </source>
</evidence>
<comment type="caution">
    <text evidence="1">The sequence shown here is derived from an EMBL/GenBank/DDBJ whole genome shotgun (WGS) entry which is preliminary data.</text>
</comment>
<dbReference type="SUPFAM" id="SSF48557">
    <property type="entry name" value="L-aspartase-like"/>
    <property type="match status" value="1"/>
</dbReference>
<keyword evidence="2" id="KW-1185">Reference proteome</keyword>
<reference evidence="1 2" key="1">
    <citation type="submission" date="2023-08" db="EMBL/GenBank/DDBJ databases">
        <title>Implementing the SeqCode for naming new Mesorhizobium species isolated from Vachellia karroo root nodules.</title>
        <authorList>
            <person name="Van Lill M."/>
        </authorList>
    </citation>
    <scope>NUCLEOTIDE SEQUENCE [LARGE SCALE GENOMIC DNA]</scope>
    <source>
        <strain evidence="1 2">VK3E</strain>
    </source>
</reference>